<reference evidence="1 2" key="1">
    <citation type="submission" date="2017-06" db="EMBL/GenBank/DDBJ databases">
        <title>Genome sequencing of Fusobacterium nucleatum subsp. polymorphum KCOM 1232 (=ChDC F37).</title>
        <authorList>
            <person name="Kook J.-K."/>
            <person name="Park S.-N."/>
            <person name="Lim Y.K."/>
            <person name="Roh H."/>
        </authorList>
    </citation>
    <scope>NUCLEOTIDE SEQUENCE [LARGE SCALE GENOMIC DNA]</scope>
    <source>
        <strain evidence="2">KCOM 1232 ( ChDC F37)</strain>
    </source>
</reference>
<evidence type="ECO:0000313" key="2">
    <source>
        <dbReference type="Proteomes" id="UP000222862"/>
    </source>
</evidence>
<dbReference type="RefSeq" id="WP_098703357.1">
    <property type="nucleotide sequence ID" value="NZ_NJGI01000005.1"/>
</dbReference>
<dbReference type="AlphaFoldDB" id="A0A2B7YGC7"/>
<comment type="caution">
    <text evidence="1">The sequence shown here is derived from an EMBL/GenBank/DDBJ whole genome shotgun (WGS) entry which is preliminary data.</text>
</comment>
<proteinExistence type="predicted"/>
<name>A0A2B7YGC7_FUSNP</name>
<protein>
    <submittedName>
        <fullName evidence="1">Uncharacterized protein</fullName>
    </submittedName>
</protein>
<gene>
    <name evidence="1" type="ORF">RN96_10430</name>
</gene>
<sequence length="114" mass="13148">MMLKARFIDKILEALGEEAGKIKIFDNTSLVYFYNTSDDKEQENQEIINILCQLNLEKTIEKYNLSEIVIDYGLKTLKVELKNGKVIIKNLGKYGTTGLWTMIIEILEDENVEV</sequence>
<organism evidence="1 2">
    <name type="scientific">Fusobacterium nucleatum subsp. polymorphum</name>
    <name type="common">Fusobacterium polymorphum</name>
    <dbReference type="NCBI Taxonomy" id="76857"/>
    <lineage>
        <taxon>Bacteria</taxon>
        <taxon>Fusobacteriati</taxon>
        <taxon>Fusobacteriota</taxon>
        <taxon>Fusobacteriia</taxon>
        <taxon>Fusobacteriales</taxon>
        <taxon>Fusobacteriaceae</taxon>
        <taxon>Fusobacterium</taxon>
    </lineage>
</organism>
<evidence type="ECO:0000313" key="1">
    <source>
        <dbReference type="EMBL" id="PGH20586.1"/>
    </source>
</evidence>
<accession>A0A2B7YGC7</accession>
<dbReference type="Proteomes" id="UP000222862">
    <property type="component" value="Unassembled WGS sequence"/>
</dbReference>
<dbReference type="EMBL" id="NJGI01000005">
    <property type="protein sequence ID" value="PGH20586.1"/>
    <property type="molecule type" value="Genomic_DNA"/>
</dbReference>